<organism evidence="2 3">
    <name type="scientific">Pycnococcus provasolii</name>
    <dbReference type="NCBI Taxonomy" id="41880"/>
    <lineage>
        <taxon>Eukaryota</taxon>
        <taxon>Viridiplantae</taxon>
        <taxon>Chlorophyta</taxon>
        <taxon>Pseudoscourfieldiophyceae</taxon>
        <taxon>Pseudoscourfieldiales</taxon>
        <taxon>Pycnococcaceae</taxon>
        <taxon>Pycnococcus</taxon>
    </lineage>
</organism>
<comment type="caution">
    <text evidence="2">The sequence shown here is derived from an EMBL/GenBank/DDBJ whole genome shotgun (WGS) entry which is preliminary data.</text>
</comment>
<dbReference type="EMBL" id="BNJQ01000002">
    <property type="protein sequence ID" value="GHP02083.1"/>
    <property type="molecule type" value="Genomic_DNA"/>
</dbReference>
<dbReference type="PANTHER" id="PTHR32385:SF23">
    <property type="entry name" value="NUCLEOTIDE-DIPHOSPHO-SUGAR TRANSFERASE"/>
    <property type="match status" value="1"/>
</dbReference>
<gene>
    <name evidence="2" type="ORF">PPROV_000083900</name>
</gene>
<dbReference type="PANTHER" id="PTHR32385">
    <property type="entry name" value="MANNOSYL PHOSPHORYLINOSITOL CERAMIDE SYNTHASE"/>
    <property type="match status" value="1"/>
</dbReference>
<evidence type="ECO:0000313" key="3">
    <source>
        <dbReference type="Proteomes" id="UP000660262"/>
    </source>
</evidence>
<proteinExistence type="predicted"/>
<keyword evidence="3" id="KW-1185">Reference proteome</keyword>
<reference evidence="2" key="1">
    <citation type="submission" date="2020-10" db="EMBL/GenBank/DDBJ databases">
        <title>Unveiling of a novel bifunctional photoreceptor, Dualchrome1, isolated from a cosmopolitan green alga.</title>
        <authorList>
            <person name="Suzuki S."/>
            <person name="Kawachi M."/>
        </authorList>
    </citation>
    <scope>NUCLEOTIDE SEQUENCE</scope>
    <source>
        <strain evidence="2">NIES 2893</strain>
    </source>
</reference>
<keyword evidence="1" id="KW-0808">Transferase</keyword>
<evidence type="ECO:0000313" key="2">
    <source>
        <dbReference type="EMBL" id="GHP02083.1"/>
    </source>
</evidence>
<dbReference type="InterPro" id="IPR051706">
    <property type="entry name" value="Glycosyltransferase_domain"/>
</dbReference>
<evidence type="ECO:0008006" key="4">
    <source>
        <dbReference type="Google" id="ProtNLM"/>
    </source>
</evidence>
<dbReference type="InterPro" id="IPR007577">
    <property type="entry name" value="GlycoTrfase_DXD_sugar-bd_CS"/>
</dbReference>
<dbReference type="GO" id="GO:0000030">
    <property type="term" value="F:mannosyltransferase activity"/>
    <property type="evidence" value="ECO:0007669"/>
    <property type="project" value="TreeGrafter"/>
</dbReference>
<evidence type="ECO:0000256" key="1">
    <source>
        <dbReference type="ARBA" id="ARBA00022679"/>
    </source>
</evidence>
<dbReference type="Gene3D" id="3.90.550.20">
    <property type="match status" value="1"/>
</dbReference>
<name>A0A830H703_9CHLO</name>
<protein>
    <recommendedName>
        <fullName evidence="4">Alpha 1,4-glycosyltransferase domain-containing protein</fullName>
    </recommendedName>
</protein>
<dbReference type="Pfam" id="PF04488">
    <property type="entry name" value="Gly_transf_sug"/>
    <property type="match status" value="1"/>
</dbReference>
<dbReference type="OrthoDB" id="513717at2759"/>
<sequence>MGTFRVNHPAWTVAFWDDAAARKFVYARYPRYADVYSQLKRPVMRADMLRYMLMDAYGGVYADVDVESVQPLERLLDVGGIAGTASCVVSPEPRAHGAILEGLPHRAMVSNAVFASKPGHALWRMALQMIQRDIENGAQEIDSENDPVSITGPRLLSKVYHQLRNRPNVDEQCTMLPVEVLNPAADAGAIGDNIKNICEVFLHNGTHTDKPYMSAEALAERKQECELLRGRGYVQAPRDNVASYTAHHWVHTWIPGYQPHSSVGDTFRSAVPIAQYDMTVLSDTDLRSRMADVGVNLPDAPPLPKSSVLTNHTALENSFG</sequence>
<dbReference type="AlphaFoldDB" id="A0A830H703"/>
<dbReference type="GO" id="GO:0016020">
    <property type="term" value="C:membrane"/>
    <property type="evidence" value="ECO:0007669"/>
    <property type="project" value="GOC"/>
</dbReference>
<dbReference type="Proteomes" id="UP000660262">
    <property type="component" value="Unassembled WGS sequence"/>
</dbReference>
<dbReference type="InterPro" id="IPR029044">
    <property type="entry name" value="Nucleotide-diphossugar_trans"/>
</dbReference>
<dbReference type="SUPFAM" id="SSF53448">
    <property type="entry name" value="Nucleotide-diphospho-sugar transferases"/>
    <property type="match status" value="1"/>
</dbReference>
<accession>A0A830H703</accession>
<dbReference type="GO" id="GO:0051999">
    <property type="term" value="P:mannosyl-inositol phosphorylceramide biosynthetic process"/>
    <property type="evidence" value="ECO:0007669"/>
    <property type="project" value="TreeGrafter"/>
</dbReference>